<dbReference type="InterPro" id="IPR011966">
    <property type="entry name" value="PaaN-DH"/>
</dbReference>
<evidence type="ECO:0000313" key="4">
    <source>
        <dbReference type="EMBL" id="PNQ73832.1"/>
    </source>
</evidence>
<dbReference type="AlphaFoldDB" id="A0A2K1E0L7"/>
<reference evidence="4 5" key="1">
    <citation type="submission" date="2018-01" db="EMBL/GenBank/DDBJ databases">
        <title>The draft genome of Hanstruepera neustonica JCM19743.</title>
        <authorList>
            <person name="He R.-H."/>
            <person name="Du Z.-J."/>
        </authorList>
    </citation>
    <scope>NUCLEOTIDE SEQUENCE [LARGE SCALE GENOMIC DNA]</scope>
    <source>
        <strain evidence="4 5">JCM19743</strain>
    </source>
</reference>
<dbReference type="SUPFAM" id="SSF53720">
    <property type="entry name" value="ALDH-like"/>
    <property type="match status" value="1"/>
</dbReference>
<dbReference type="OrthoDB" id="9801625at2"/>
<sequence>MNKIKHYVQGQWTEGKEEGMPIYDAITGEHFTNWAVEGLDIPEVLNYGRTKGGEELRKMTFQERGNMLKSLALYLTKRKEAFYELSYRTGATKVDSWIDIEGGFGNLFANASLRKLFPNQPYHVEGDPIDLSRGGRFMAHHIMVPKKGVAVHINAFNFPVWGMLEKCAVNWMAGVPAIVLPAPSSSYLAEAVAREIINSGILPEGALQIINGTVTSILDTVESQDVVTFTGSASTGRLLKAHPRLIQESVPFTMEADSLNAAVLGEDAVPGTPEFDLFIKEIRKEMTVKAGQKCTAIRRIIVPENLVEDVQIALGKELDKVTIGDPRLKEVRMGSLVSKQQVEAVRNSISDIAKEAEIVYGNLDKLETIGADANKGAFISPVLFRTNEPFKSHAVHEREAFGPVSTIMPYKTLDEAVQLAQMGKGSLVSSIATFDDKIATEYVVNAASHHGRILVINREMAKESTGHGSPLPYLVHGGPGRAGGGEEMGGLRGIKHYLQRTAIQGTPSTITKITGIYQQNAKYKDAEDHLFKYHWEDIQPGMSLKTHKRTLTDSDIQNFANLTWDHFYAHTDITSLDGSIFEKRTAHGYFIISAAAGLFVYPNKGPVAANYGLDSIRFLRPLYHNDTIYVRLTCKEKVDRDVNGKEHPSGIVKWHVEVFDANFENRPASQKTDKDSPLVAVATILTMVEKKQQTFVEMTNDKIHECLNKLTEDSKPLWGTMTPQQMVEHLEYTYRIASGDIQDFDIATPEKILEKVHATLYNYDKMPRQYDFPLAEKSKIKETKYDSLEAAKSKLIESREAYLEFFKEQPEAVLKNAVFGNMNRYEWYLLERKHLNHHFEQFGLI</sequence>
<accession>A0A2K1E0L7</accession>
<dbReference type="InterPro" id="IPR034660">
    <property type="entry name" value="DinB/YfiT-like"/>
</dbReference>
<dbReference type="Pfam" id="PF00171">
    <property type="entry name" value="Aldedh"/>
    <property type="match status" value="1"/>
</dbReference>
<dbReference type="Gene3D" id="1.20.120.450">
    <property type="entry name" value="dinb family like domain"/>
    <property type="match status" value="1"/>
</dbReference>
<evidence type="ECO:0000256" key="1">
    <source>
        <dbReference type="ARBA" id="ARBA00023002"/>
    </source>
</evidence>
<protein>
    <submittedName>
        <fullName evidence="4">Phenylacetic acid degradation bifunctional protein PaaZ</fullName>
    </submittedName>
</protein>
<dbReference type="SUPFAM" id="SSF109854">
    <property type="entry name" value="DinB/YfiT-like putative metalloenzymes"/>
    <property type="match status" value="1"/>
</dbReference>
<dbReference type="NCBIfam" id="NF008868">
    <property type="entry name" value="PRK11903.1"/>
    <property type="match status" value="1"/>
</dbReference>
<name>A0A2K1E0L7_9FLAO</name>
<evidence type="ECO:0000259" key="3">
    <source>
        <dbReference type="Pfam" id="PF01575"/>
    </source>
</evidence>
<dbReference type="InterPro" id="IPR016161">
    <property type="entry name" value="Ald_DH/histidinol_DH"/>
</dbReference>
<dbReference type="GO" id="GO:0016620">
    <property type="term" value="F:oxidoreductase activity, acting on the aldehyde or oxo group of donors, NAD or NADP as acceptor"/>
    <property type="evidence" value="ECO:0007669"/>
    <property type="project" value="InterPro"/>
</dbReference>
<dbReference type="InterPro" id="IPR015590">
    <property type="entry name" value="Aldehyde_DH_dom"/>
</dbReference>
<evidence type="ECO:0000313" key="5">
    <source>
        <dbReference type="Proteomes" id="UP000236641"/>
    </source>
</evidence>
<dbReference type="InterPro" id="IPR029069">
    <property type="entry name" value="HotDog_dom_sf"/>
</dbReference>
<feature type="domain" description="MaoC-like" evidence="3">
    <location>
        <begin position="540"/>
        <end position="641"/>
    </location>
</feature>
<dbReference type="InterPro" id="IPR016163">
    <property type="entry name" value="Ald_DH_C"/>
</dbReference>
<evidence type="ECO:0000259" key="2">
    <source>
        <dbReference type="Pfam" id="PF00171"/>
    </source>
</evidence>
<dbReference type="InterPro" id="IPR016162">
    <property type="entry name" value="Ald_DH_N"/>
</dbReference>
<organism evidence="4 5">
    <name type="scientific">Hanstruepera neustonica</name>
    <dbReference type="NCBI Taxonomy" id="1445657"/>
    <lineage>
        <taxon>Bacteria</taxon>
        <taxon>Pseudomonadati</taxon>
        <taxon>Bacteroidota</taxon>
        <taxon>Flavobacteriia</taxon>
        <taxon>Flavobacteriales</taxon>
        <taxon>Flavobacteriaceae</taxon>
        <taxon>Hanstruepera</taxon>
    </lineage>
</organism>
<dbReference type="Gene3D" id="3.10.129.10">
    <property type="entry name" value="Hotdog Thioesterase"/>
    <property type="match status" value="1"/>
</dbReference>
<dbReference type="PANTHER" id="PTHR43111">
    <property type="entry name" value="ALDEHYDE DEHYDROGENASE B-RELATED"/>
    <property type="match status" value="1"/>
</dbReference>
<dbReference type="SUPFAM" id="SSF54637">
    <property type="entry name" value="Thioesterase/thiol ester dehydrase-isomerase"/>
    <property type="match status" value="1"/>
</dbReference>
<comment type="caution">
    <text evidence="4">The sequence shown here is derived from an EMBL/GenBank/DDBJ whole genome shotgun (WGS) entry which is preliminary data.</text>
</comment>
<feature type="domain" description="Aldehyde dehydrogenase" evidence="2">
    <location>
        <begin position="12"/>
        <end position="501"/>
    </location>
</feature>
<dbReference type="Gene3D" id="3.40.605.10">
    <property type="entry name" value="Aldehyde Dehydrogenase, Chain A, domain 1"/>
    <property type="match status" value="1"/>
</dbReference>
<proteinExistence type="predicted"/>
<dbReference type="Proteomes" id="UP000236641">
    <property type="component" value="Unassembled WGS sequence"/>
</dbReference>
<dbReference type="PANTHER" id="PTHR43111:SF1">
    <property type="entry name" value="ALDEHYDE DEHYDROGENASE B-RELATED"/>
    <property type="match status" value="1"/>
</dbReference>
<dbReference type="Pfam" id="PF01575">
    <property type="entry name" value="MaoC_dehydratas"/>
    <property type="match status" value="1"/>
</dbReference>
<dbReference type="InterPro" id="IPR002539">
    <property type="entry name" value="MaoC-like_dom"/>
</dbReference>
<dbReference type="Gene3D" id="3.40.309.10">
    <property type="entry name" value="Aldehyde Dehydrogenase, Chain A, domain 2"/>
    <property type="match status" value="1"/>
</dbReference>
<dbReference type="CDD" id="cd07128">
    <property type="entry name" value="ALDH_MaoC-N"/>
    <property type="match status" value="1"/>
</dbReference>
<dbReference type="RefSeq" id="WP_103051528.1">
    <property type="nucleotide sequence ID" value="NZ_POWF01000002.1"/>
</dbReference>
<gene>
    <name evidence="4" type="ORF">C1T31_05735</name>
</gene>
<dbReference type="NCBIfam" id="TIGR02278">
    <property type="entry name" value="PaaN-DH"/>
    <property type="match status" value="1"/>
</dbReference>
<dbReference type="EMBL" id="POWF01000002">
    <property type="protein sequence ID" value="PNQ73832.1"/>
    <property type="molecule type" value="Genomic_DNA"/>
</dbReference>
<keyword evidence="1" id="KW-0560">Oxidoreductase</keyword>
<keyword evidence="5" id="KW-1185">Reference proteome</keyword>